<dbReference type="PIRSF" id="PIRSF006276">
    <property type="entry name" value="UspA"/>
    <property type="match status" value="1"/>
</dbReference>
<organism evidence="4 5">
    <name type="scientific">Ramlibacter albus</name>
    <dbReference type="NCBI Taxonomy" id="2079448"/>
    <lineage>
        <taxon>Bacteria</taxon>
        <taxon>Pseudomonadati</taxon>
        <taxon>Pseudomonadota</taxon>
        <taxon>Betaproteobacteria</taxon>
        <taxon>Burkholderiales</taxon>
        <taxon>Comamonadaceae</taxon>
        <taxon>Ramlibacter</taxon>
    </lineage>
</organism>
<keyword evidence="5" id="KW-1185">Reference proteome</keyword>
<comment type="subcellular location">
    <subcellularLocation>
        <location evidence="2">Cytoplasm</location>
    </subcellularLocation>
</comment>
<evidence type="ECO:0000256" key="1">
    <source>
        <dbReference type="ARBA" id="ARBA00008791"/>
    </source>
</evidence>
<dbReference type="Proteomes" id="UP000596827">
    <property type="component" value="Unassembled WGS sequence"/>
</dbReference>
<gene>
    <name evidence="4" type="ORF">H8R02_02660</name>
</gene>
<dbReference type="Pfam" id="PF00582">
    <property type="entry name" value="Usp"/>
    <property type="match status" value="1"/>
</dbReference>
<accession>A0A923M687</accession>
<evidence type="ECO:0000259" key="3">
    <source>
        <dbReference type="Pfam" id="PF00582"/>
    </source>
</evidence>
<dbReference type="GO" id="GO:0005737">
    <property type="term" value="C:cytoplasm"/>
    <property type="evidence" value="ECO:0007669"/>
    <property type="project" value="UniProtKB-SubCell"/>
</dbReference>
<sequence length="146" mass="15216">MFKNILFATDGSAASEHAAQLAVKLARRHDSRLTAVYVVDPYPYLGIGEANPVGMNAYLSAAREHAAAAHAKIGELAAKDGGHIQLECVLLEDVTADKGILRAAENTKADLVVVGSHGRTGIQRLILGSIAAKVVAASPVPVLVAR</sequence>
<dbReference type="SUPFAM" id="SSF52402">
    <property type="entry name" value="Adenine nucleotide alpha hydrolases-like"/>
    <property type="match status" value="1"/>
</dbReference>
<proteinExistence type="inferred from homology"/>
<dbReference type="InterPro" id="IPR006015">
    <property type="entry name" value="Universal_stress_UspA"/>
</dbReference>
<keyword evidence="2" id="KW-0963">Cytoplasm</keyword>
<dbReference type="PANTHER" id="PTHR46268:SF6">
    <property type="entry name" value="UNIVERSAL STRESS PROTEIN UP12"/>
    <property type="match status" value="1"/>
</dbReference>
<protein>
    <recommendedName>
        <fullName evidence="2">Universal stress protein</fullName>
    </recommendedName>
</protein>
<dbReference type="PANTHER" id="PTHR46268">
    <property type="entry name" value="STRESS RESPONSE PROTEIN NHAX"/>
    <property type="match status" value="1"/>
</dbReference>
<evidence type="ECO:0000313" key="5">
    <source>
        <dbReference type="Proteomes" id="UP000596827"/>
    </source>
</evidence>
<comment type="caution">
    <text evidence="4">The sequence shown here is derived from an EMBL/GenBank/DDBJ whole genome shotgun (WGS) entry which is preliminary data.</text>
</comment>
<evidence type="ECO:0000256" key="2">
    <source>
        <dbReference type="PIRNR" id="PIRNR006276"/>
    </source>
</evidence>
<dbReference type="InterPro" id="IPR014729">
    <property type="entry name" value="Rossmann-like_a/b/a_fold"/>
</dbReference>
<dbReference type="InterPro" id="IPR006016">
    <property type="entry name" value="UspA"/>
</dbReference>
<dbReference type="CDD" id="cd00293">
    <property type="entry name" value="USP-like"/>
    <property type="match status" value="1"/>
</dbReference>
<comment type="similarity">
    <text evidence="1 2">Belongs to the universal stress protein A family.</text>
</comment>
<feature type="domain" description="UspA" evidence="3">
    <location>
        <begin position="1"/>
        <end position="146"/>
    </location>
</feature>
<dbReference type="Gene3D" id="3.40.50.620">
    <property type="entry name" value="HUPs"/>
    <property type="match status" value="1"/>
</dbReference>
<dbReference type="PRINTS" id="PR01438">
    <property type="entry name" value="UNVRSLSTRESS"/>
</dbReference>
<evidence type="ECO:0000313" key="4">
    <source>
        <dbReference type="EMBL" id="MBC5763337.1"/>
    </source>
</evidence>
<reference evidence="4" key="1">
    <citation type="submission" date="2020-08" db="EMBL/GenBank/DDBJ databases">
        <title>Ramlibacter sp. GTP1 16S ribosomal RNA gene genome sequencing and assembly.</title>
        <authorList>
            <person name="Kang M."/>
        </authorList>
    </citation>
    <scope>NUCLEOTIDE SEQUENCE</scope>
    <source>
        <strain evidence="4">GTP1</strain>
    </source>
</reference>
<dbReference type="RefSeq" id="WP_187079791.1">
    <property type="nucleotide sequence ID" value="NZ_JACORU010000001.1"/>
</dbReference>
<dbReference type="EMBL" id="JACORU010000001">
    <property type="protein sequence ID" value="MBC5763337.1"/>
    <property type="molecule type" value="Genomic_DNA"/>
</dbReference>
<name>A0A923M687_9BURK</name>
<dbReference type="AlphaFoldDB" id="A0A923M687"/>